<reference evidence="2" key="1">
    <citation type="submission" date="2022-11" db="UniProtKB">
        <authorList>
            <consortium name="WormBaseParasite"/>
        </authorList>
    </citation>
    <scope>IDENTIFICATION</scope>
</reference>
<dbReference type="AlphaFoldDB" id="A0A915JEJ5"/>
<sequence>MEEWRRIKKSDIKALLPEGFQWDVAHVDRVRMWPGGHALISSLLLLDDIGSDSGKSMTEPPGRWISWRIPTFGSCGACAKGNGDSSMMLTSSLTGCRVLSMVMFSTTGDSVEEAGVKCWGVMGNV</sequence>
<keyword evidence="1" id="KW-1185">Reference proteome</keyword>
<evidence type="ECO:0000313" key="2">
    <source>
        <dbReference type="WBParaSite" id="nRc.2.0.1.t24235-RA"/>
    </source>
</evidence>
<organism evidence="1 2">
    <name type="scientific">Romanomermis culicivorax</name>
    <name type="common">Nematode worm</name>
    <dbReference type="NCBI Taxonomy" id="13658"/>
    <lineage>
        <taxon>Eukaryota</taxon>
        <taxon>Metazoa</taxon>
        <taxon>Ecdysozoa</taxon>
        <taxon>Nematoda</taxon>
        <taxon>Enoplea</taxon>
        <taxon>Dorylaimia</taxon>
        <taxon>Mermithida</taxon>
        <taxon>Mermithoidea</taxon>
        <taxon>Mermithidae</taxon>
        <taxon>Romanomermis</taxon>
    </lineage>
</organism>
<protein>
    <submittedName>
        <fullName evidence="2">Uncharacterized protein</fullName>
    </submittedName>
</protein>
<dbReference type="Proteomes" id="UP000887565">
    <property type="component" value="Unplaced"/>
</dbReference>
<evidence type="ECO:0000313" key="1">
    <source>
        <dbReference type="Proteomes" id="UP000887565"/>
    </source>
</evidence>
<proteinExistence type="predicted"/>
<dbReference type="WBParaSite" id="nRc.2.0.1.t24235-RA">
    <property type="protein sequence ID" value="nRc.2.0.1.t24235-RA"/>
    <property type="gene ID" value="nRc.2.0.1.g24235"/>
</dbReference>
<name>A0A915JEJ5_ROMCU</name>
<accession>A0A915JEJ5</accession>